<dbReference type="AlphaFoldDB" id="A0A414UD49"/>
<dbReference type="Proteomes" id="UP000286595">
    <property type="component" value="Unassembled WGS sequence"/>
</dbReference>
<feature type="transmembrane region" description="Helical" evidence="1">
    <location>
        <begin position="97"/>
        <end position="115"/>
    </location>
</feature>
<feature type="transmembrane region" description="Helical" evidence="1">
    <location>
        <begin position="211"/>
        <end position="229"/>
    </location>
</feature>
<dbReference type="Pfam" id="PF01066">
    <property type="entry name" value="CDP-OH_P_transf"/>
    <property type="match status" value="1"/>
</dbReference>
<proteinExistence type="predicted"/>
<dbReference type="GO" id="GO:0016020">
    <property type="term" value="C:membrane"/>
    <property type="evidence" value="ECO:0007669"/>
    <property type="project" value="InterPro"/>
</dbReference>
<gene>
    <name evidence="2" type="ORF">DW252_06800</name>
</gene>
<keyword evidence="1" id="KW-0472">Membrane</keyword>
<dbReference type="Gene3D" id="1.20.120.1760">
    <property type="match status" value="1"/>
</dbReference>
<evidence type="ECO:0000313" key="3">
    <source>
        <dbReference type="Proteomes" id="UP000286595"/>
    </source>
</evidence>
<dbReference type="GO" id="GO:0008654">
    <property type="term" value="P:phospholipid biosynthetic process"/>
    <property type="evidence" value="ECO:0007669"/>
    <property type="project" value="InterPro"/>
</dbReference>
<dbReference type="GO" id="GO:0016780">
    <property type="term" value="F:phosphotransferase activity, for other substituted phosphate groups"/>
    <property type="evidence" value="ECO:0007669"/>
    <property type="project" value="InterPro"/>
</dbReference>
<protein>
    <submittedName>
        <fullName evidence="2">CDP-alcohol phosphatidyltransferase family protein</fullName>
    </submittedName>
</protein>
<dbReference type="InterPro" id="IPR000462">
    <property type="entry name" value="CDP-OH_P_trans"/>
</dbReference>
<dbReference type="EMBL" id="QRIM01000006">
    <property type="protein sequence ID" value="RHG60975.1"/>
    <property type="molecule type" value="Genomic_DNA"/>
</dbReference>
<keyword evidence="1" id="KW-0812">Transmembrane</keyword>
<feature type="transmembrane region" description="Helical" evidence="1">
    <location>
        <begin position="44"/>
        <end position="77"/>
    </location>
</feature>
<feature type="transmembrane region" description="Helical" evidence="1">
    <location>
        <begin position="12"/>
        <end position="32"/>
    </location>
</feature>
<accession>A0A414UD49</accession>
<organism evidence="2 3">
    <name type="scientific">Coprococcus comes</name>
    <dbReference type="NCBI Taxonomy" id="410072"/>
    <lineage>
        <taxon>Bacteria</taxon>
        <taxon>Bacillati</taxon>
        <taxon>Bacillota</taxon>
        <taxon>Clostridia</taxon>
        <taxon>Lachnospirales</taxon>
        <taxon>Lachnospiraceae</taxon>
        <taxon>Coprococcus</taxon>
    </lineage>
</organism>
<comment type="caution">
    <text evidence="2">The sequence shown here is derived from an EMBL/GenBank/DDBJ whole genome shotgun (WGS) entry which is preliminary data.</text>
</comment>
<feature type="transmembrane region" description="Helical" evidence="1">
    <location>
        <begin position="181"/>
        <end position="205"/>
    </location>
</feature>
<evidence type="ECO:0000256" key="1">
    <source>
        <dbReference type="SAM" id="Phobius"/>
    </source>
</evidence>
<sequence length="232" mass="25845">MSPEKRKSAKNDYFAFYIGRPLSYILTIPFLYTSISPNTVSLISIIPIIVGFVLMCIGSTKKVLIVGWLMFFLWNLLDGVDGNIARYKKQFSKMGSVYDAMSGYIAMVLSFFGWGVAAAHNPGLFQSIVQLPPDFYIILGALSGIFVIFPRFVMHKAITTLGDQGSMKSVKDKSEYGFVKLVALNLTSIAGFVQVLMLIAVIFNIMDLFTIGYFVLNFMVMVVSLKSIFNVK</sequence>
<feature type="transmembrane region" description="Helical" evidence="1">
    <location>
        <begin position="135"/>
        <end position="154"/>
    </location>
</feature>
<dbReference type="InterPro" id="IPR043130">
    <property type="entry name" value="CDP-OH_PTrfase_TM_dom"/>
</dbReference>
<keyword evidence="2" id="KW-0808">Transferase</keyword>
<evidence type="ECO:0000313" key="2">
    <source>
        <dbReference type="EMBL" id="RHG60975.1"/>
    </source>
</evidence>
<name>A0A414UD49_9FIRM</name>
<reference evidence="2 3" key="1">
    <citation type="submission" date="2018-08" db="EMBL/GenBank/DDBJ databases">
        <title>A genome reference for cultivated species of the human gut microbiota.</title>
        <authorList>
            <person name="Zou Y."/>
            <person name="Xue W."/>
            <person name="Luo G."/>
        </authorList>
    </citation>
    <scope>NUCLEOTIDE SEQUENCE [LARGE SCALE GENOMIC DNA]</scope>
    <source>
        <strain evidence="2 3">AM22-12LB</strain>
    </source>
</reference>
<keyword evidence="1" id="KW-1133">Transmembrane helix</keyword>